<dbReference type="OrthoDB" id="6183232at2"/>
<gene>
    <name evidence="9" type="ORF">CYR75_02685</name>
</gene>
<evidence type="ECO:0000313" key="9">
    <source>
        <dbReference type="EMBL" id="AUM73345.1"/>
    </source>
</evidence>
<keyword evidence="7" id="KW-0997">Cell inner membrane</keyword>
<feature type="transmembrane region" description="Helical" evidence="7">
    <location>
        <begin position="75"/>
        <end position="93"/>
    </location>
</feature>
<keyword evidence="4 7" id="KW-0812">Transmembrane</keyword>
<feature type="transmembrane region" description="Helical" evidence="7">
    <location>
        <begin position="155"/>
        <end position="177"/>
    </location>
</feature>
<evidence type="ECO:0000256" key="7">
    <source>
        <dbReference type="RuleBase" id="RU369079"/>
    </source>
</evidence>
<evidence type="ECO:0000256" key="1">
    <source>
        <dbReference type="ARBA" id="ARBA00004651"/>
    </source>
</evidence>
<name>A0A2K9MFN7_9RHOB</name>
<dbReference type="AlphaFoldDB" id="A0A2K9MFN7"/>
<evidence type="ECO:0000256" key="2">
    <source>
        <dbReference type="ARBA" id="ARBA00022448"/>
    </source>
</evidence>
<evidence type="ECO:0000259" key="8">
    <source>
        <dbReference type="Pfam" id="PF04290"/>
    </source>
</evidence>
<comment type="function">
    <text evidence="7">Part of the tripartite ATP-independent periplasmic (TRAP) transport system.</text>
</comment>
<accession>A0A2K9MFN7</accession>
<evidence type="ECO:0000256" key="4">
    <source>
        <dbReference type="ARBA" id="ARBA00022692"/>
    </source>
</evidence>
<comment type="subcellular location">
    <subcellularLocation>
        <location evidence="7">Cell inner membrane</location>
        <topology evidence="7">Multi-pass membrane protein</topology>
    </subcellularLocation>
    <subcellularLocation>
        <location evidence="1">Cell membrane</location>
        <topology evidence="1">Multi-pass membrane protein</topology>
    </subcellularLocation>
</comment>
<evidence type="ECO:0000256" key="3">
    <source>
        <dbReference type="ARBA" id="ARBA00022475"/>
    </source>
</evidence>
<comment type="subunit">
    <text evidence="7">The complex comprises the extracytoplasmic solute receptor protein and the two transmembrane proteins.</text>
</comment>
<dbReference type="EMBL" id="CP025583">
    <property type="protein sequence ID" value="AUM73345.1"/>
    <property type="molecule type" value="Genomic_DNA"/>
</dbReference>
<dbReference type="InterPro" id="IPR055348">
    <property type="entry name" value="DctQ"/>
</dbReference>
<keyword evidence="3" id="KW-1003">Cell membrane</keyword>
<comment type="similarity">
    <text evidence="7">Belongs to the TRAP transporter small permease family.</text>
</comment>
<keyword evidence="6 7" id="KW-0472">Membrane</keyword>
<evidence type="ECO:0000313" key="10">
    <source>
        <dbReference type="Proteomes" id="UP000234882"/>
    </source>
</evidence>
<dbReference type="Proteomes" id="UP000234882">
    <property type="component" value="Chromosome"/>
</dbReference>
<keyword evidence="10" id="KW-1185">Reference proteome</keyword>
<keyword evidence="2 7" id="KW-0813">Transport</keyword>
<feature type="domain" description="Tripartite ATP-independent periplasmic transporters DctQ component" evidence="8">
    <location>
        <begin position="54"/>
        <end position="182"/>
    </location>
</feature>
<reference evidence="10" key="1">
    <citation type="submission" date="2017-12" db="EMBL/GenBank/DDBJ databases">
        <title>Genomic analysis of Paracoccus sp. CBA4604.</title>
        <authorList>
            <person name="Roh S.W."/>
            <person name="Kim J.Y."/>
            <person name="Kim J.S."/>
        </authorList>
    </citation>
    <scope>NUCLEOTIDE SEQUENCE [LARGE SCALE GENOMIC DNA]</scope>
    <source>
        <strain evidence="10">CBA4604</strain>
    </source>
</reference>
<feature type="transmembrane region" description="Helical" evidence="7">
    <location>
        <begin position="114"/>
        <end position="135"/>
    </location>
</feature>
<proteinExistence type="inferred from homology"/>
<dbReference type="RefSeq" id="WP_101498729.1">
    <property type="nucleotide sequence ID" value="NZ_CP025583.1"/>
</dbReference>
<evidence type="ECO:0000256" key="5">
    <source>
        <dbReference type="ARBA" id="ARBA00022989"/>
    </source>
</evidence>
<sequence>MRQPDASPPATGLTGAAPDPAAVTRQRSGLAAGVAVAAMVWALLGGAVLLGVVGINAASVLGAAFGHPLPGDFELTEMGIALAVFAFLPYCQLTDANVTADIFTARAGSRMRGALRALGSLAALVFGCVLLWRMSAGLVDHRLYSSVTAILQIPLWWAFVPVLISLALLAATALLTLTESLREARG</sequence>
<feature type="transmembrane region" description="Helical" evidence="7">
    <location>
        <begin position="30"/>
        <end position="55"/>
    </location>
</feature>
<keyword evidence="5 7" id="KW-1133">Transmembrane helix</keyword>
<evidence type="ECO:0000256" key="6">
    <source>
        <dbReference type="ARBA" id="ARBA00023136"/>
    </source>
</evidence>
<organism evidence="9 10">
    <name type="scientific">Paracoccus jeotgali</name>
    <dbReference type="NCBI Taxonomy" id="2065379"/>
    <lineage>
        <taxon>Bacteria</taxon>
        <taxon>Pseudomonadati</taxon>
        <taxon>Pseudomonadota</taxon>
        <taxon>Alphaproteobacteria</taxon>
        <taxon>Rhodobacterales</taxon>
        <taxon>Paracoccaceae</taxon>
        <taxon>Paracoccus</taxon>
    </lineage>
</organism>
<protein>
    <recommendedName>
        <fullName evidence="7">TRAP transporter small permease protein</fullName>
    </recommendedName>
</protein>
<dbReference type="GO" id="GO:0022857">
    <property type="term" value="F:transmembrane transporter activity"/>
    <property type="evidence" value="ECO:0007669"/>
    <property type="project" value="UniProtKB-UniRule"/>
</dbReference>
<dbReference type="KEGG" id="paru:CYR75_02685"/>
<dbReference type="Pfam" id="PF04290">
    <property type="entry name" value="DctQ"/>
    <property type="match status" value="1"/>
</dbReference>
<dbReference type="GO" id="GO:0005886">
    <property type="term" value="C:plasma membrane"/>
    <property type="evidence" value="ECO:0007669"/>
    <property type="project" value="UniProtKB-SubCell"/>
</dbReference>